<reference evidence="2 3" key="1">
    <citation type="submission" date="2016-04" db="EMBL/GenBank/DDBJ databases">
        <title>The genome of Intoshia linei affirms orthonectids as highly simplified spiralians.</title>
        <authorList>
            <person name="Mikhailov K.V."/>
            <person name="Slusarev G.S."/>
            <person name="Nikitin M.A."/>
            <person name="Logacheva M.D."/>
            <person name="Penin A."/>
            <person name="Aleoshin V."/>
            <person name="Panchin Y.V."/>
        </authorList>
    </citation>
    <scope>NUCLEOTIDE SEQUENCE [LARGE SCALE GENOMIC DNA]</scope>
    <source>
        <strain evidence="2">Intl2013</strain>
        <tissue evidence="2">Whole animal</tissue>
    </source>
</reference>
<dbReference type="EMBL" id="LWCA01001148">
    <property type="protein sequence ID" value="OAF65789.1"/>
    <property type="molecule type" value="Genomic_DNA"/>
</dbReference>
<accession>A0A177AUW8</accession>
<sequence length="771" mass="91405">MQKKTEKDIKSVNDVLNVVPINTLVKSVNCARRHRVSCYVNQKPNSRKDIKIIENSIFKHDTARSSDLSNISVCKQYEQHKVKKLFIKPFTAVIPKKNCKNQNHLKIDDWLDESNEFILKGTCDAKNDIKSTLCINDDRETFKFNKLNEIDSSKGVIDVNDSKNAKNINKTLNSNFDFKTVNPDEYKLNVPKIKISPRKKKSDYKSTFIYLSKSIKKSFNNYDEINQNKVNLSTKPSITQESSTCIRDQLNENINDFKKKEYLTNKEKLINSRNSTKWIDEFEKSIDEKLYESDSKKSLCKSNINLSIVSNIDNHGGSNREKHLNKEQLDDFVSNENLCLIDNKTYSIQSKCNVNDLNYQINQNSSIDIYKTKLDIANKTISELQKALKYQEELTNKRTSSIVENLKNNIEALNNDHNQIIKNKVKFIDQLIDERNELTKNYENTQKDLEAVTMKCNKKISLLERKHSIEIKRKSDLHNVTLKLQKEKWIKENENRIKERTIKGMQPTLEKLLSNHKNELKLQKTNHTKLLISADERAYEKYLTQSERLKEQLQREKEAACEHERNLANKSYEDYSNRLDNLTRDKIENLKQDFTATIEKLRQENVSILEKNKCLQNKYEKEKTELNLEYENKNLQEIEKLNIKHSNAYELLKDETNQKNFKWKLEYRKELETEFERKEREMIENYKKQRDAEIEMVIDKLEQECEDMRKDTINSSEKRIRRLQEKYEYEIKHLECSEKDLQQKKKLYEVFLRYIIGALFELDNEISTKLY</sequence>
<feature type="coiled-coil region" evidence="1">
    <location>
        <begin position="532"/>
        <end position="744"/>
    </location>
</feature>
<keyword evidence="3" id="KW-1185">Reference proteome</keyword>
<name>A0A177AUW8_9BILA</name>
<evidence type="ECO:0000313" key="2">
    <source>
        <dbReference type="EMBL" id="OAF65789.1"/>
    </source>
</evidence>
<keyword evidence="1" id="KW-0175">Coiled coil</keyword>
<dbReference type="GO" id="GO:0010824">
    <property type="term" value="P:regulation of centrosome duplication"/>
    <property type="evidence" value="ECO:0007669"/>
    <property type="project" value="TreeGrafter"/>
</dbReference>
<dbReference type="AlphaFoldDB" id="A0A177AUW8"/>
<dbReference type="GO" id="GO:0005929">
    <property type="term" value="C:cilium"/>
    <property type="evidence" value="ECO:0007669"/>
    <property type="project" value="GOC"/>
</dbReference>
<dbReference type="OrthoDB" id="197735at2759"/>
<dbReference type="GO" id="GO:0035735">
    <property type="term" value="P:intraciliary transport involved in cilium assembly"/>
    <property type="evidence" value="ECO:0007669"/>
    <property type="project" value="InterPro"/>
</dbReference>
<evidence type="ECO:0000256" key="1">
    <source>
        <dbReference type="SAM" id="Coils"/>
    </source>
</evidence>
<gene>
    <name evidence="2" type="ORF">A3Q56_06451</name>
</gene>
<dbReference type="PANTHER" id="PTHR31540:SF1">
    <property type="entry name" value="CENTROSOMAL PROTEIN OF 131 KDA"/>
    <property type="match status" value="1"/>
</dbReference>
<dbReference type="InterPro" id="IPR030465">
    <property type="entry name" value="CEP131"/>
</dbReference>
<organism evidence="2 3">
    <name type="scientific">Intoshia linei</name>
    <dbReference type="NCBI Taxonomy" id="1819745"/>
    <lineage>
        <taxon>Eukaryota</taxon>
        <taxon>Metazoa</taxon>
        <taxon>Spiralia</taxon>
        <taxon>Lophotrochozoa</taxon>
        <taxon>Mesozoa</taxon>
        <taxon>Orthonectida</taxon>
        <taxon>Rhopaluridae</taxon>
        <taxon>Intoshia</taxon>
    </lineage>
</organism>
<dbReference type="Proteomes" id="UP000078046">
    <property type="component" value="Unassembled WGS sequence"/>
</dbReference>
<comment type="caution">
    <text evidence="2">The sequence shown here is derived from an EMBL/GenBank/DDBJ whole genome shotgun (WGS) entry which is preliminary data.</text>
</comment>
<proteinExistence type="predicted"/>
<protein>
    <submittedName>
        <fullName evidence="2">Uncharacterized protein</fullName>
    </submittedName>
</protein>
<dbReference type="PANTHER" id="PTHR31540">
    <property type="entry name" value="CENTROSOMAL PROTEIN OF 131 KDA"/>
    <property type="match status" value="1"/>
</dbReference>
<feature type="coiled-coil region" evidence="1">
    <location>
        <begin position="367"/>
        <end position="455"/>
    </location>
</feature>
<evidence type="ECO:0000313" key="3">
    <source>
        <dbReference type="Proteomes" id="UP000078046"/>
    </source>
</evidence>
<dbReference type="GO" id="GO:0034451">
    <property type="term" value="C:centriolar satellite"/>
    <property type="evidence" value="ECO:0007669"/>
    <property type="project" value="TreeGrafter"/>
</dbReference>